<proteinExistence type="predicted"/>
<accession>A0AA39J4T3</accession>
<sequence length="160" mass="17836">MAVIYKNQPMHDPHSISRVLRASCIMGDQYITSQDGTHIWADAAGAPWKPPVVFVHGLLCSSLNWAKQFGDEQLLDNLYMIKYEARGKRCFDELDQPESEEAYISTRHAEDFHTVCTAFNVTAPIALSWSFGGLMVPDVLSRFGTSLLPLTGHVILNTVP</sequence>
<organism evidence="1 2">
    <name type="scientific">Armillaria borealis</name>
    <dbReference type="NCBI Taxonomy" id="47425"/>
    <lineage>
        <taxon>Eukaryota</taxon>
        <taxon>Fungi</taxon>
        <taxon>Dikarya</taxon>
        <taxon>Basidiomycota</taxon>
        <taxon>Agaricomycotina</taxon>
        <taxon>Agaricomycetes</taxon>
        <taxon>Agaricomycetidae</taxon>
        <taxon>Agaricales</taxon>
        <taxon>Marasmiineae</taxon>
        <taxon>Physalacriaceae</taxon>
        <taxon>Armillaria</taxon>
    </lineage>
</organism>
<comment type="caution">
    <text evidence="1">The sequence shown here is derived from an EMBL/GenBank/DDBJ whole genome shotgun (WGS) entry which is preliminary data.</text>
</comment>
<gene>
    <name evidence="1" type="ORF">EV421DRAFT_1908741</name>
</gene>
<dbReference type="Proteomes" id="UP001175226">
    <property type="component" value="Unassembled WGS sequence"/>
</dbReference>
<dbReference type="AlphaFoldDB" id="A0AA39J4T3"/>
<evidence type="ECO:0008006" key="3">
    <source>
        <dbReference type="Google" id="ProtNLM"/>
    </source>
</evidence>
<evidence type="ECO:0000313" key="2">
    <source>
        <dbReference type="Proteomes" id="UP001175226"/>
    </source>
</evidence>
<dbReference type="InterPro" id="IPR029058">
    <property type="entry name" value="AB_hydrolase_fold"/>
</dbReference>
<name>A0AA39J4T3_9AGAR</name>
<protein>
    <recommendedName>
        <fullName evidence="3">Alpha/beta-hydrolase</fullName>
    </recommendedName>
</protein>
<dbReference type="SUPFAM" id="SSF53474">
    <property type="entry name" value="alpha/beta-Hydrolases"/>
    <property type="match status" value="1"/>
</dbReference>
<evidence type="ECO:0000313" key="1">
    <source>
        <dbReference type="EMBL" id="KAK0435266.1"/>
    </source>
</evidence>
<reference evidence="1" key="1">
    <citation type="submission" date="2023-06" db="EMBL/GenBank/DDBJ databases">
        <authorList>
            <consortium name="Lawrence Berkeley National Laboratory"/>
            <person name="Ahrendt S."/>
            <person name="Sahu N."/>
            <person name="Indic B."/>
            <person name="Wong-Bajracharya J."/>
            <person name="Merenyi Z."/>
            <person name="Ke H.-M."/>
            <person name="Monk M."/>
            <person name="Kocsube S."/>
            <person name="Drula E."/>
            <person name="Lipzen A."/>
            <person name="Balint B."/>
            <person name="Henrissat B."/>
            <person name="Andreopoulos B."/>
            <person name="Martin F.M."/>
            <person name="Harder C.B."/>
            <person name="Rigling D."/>
            <person name="Ford K.L."/>
            <person name="Foster G.D."/>
            <person name="Pangilinan J."/>
            <person name="Papanicolaou A."/>
            <person name="Barry K."/>
            <person name="LaButti K."/>
            <person name="Viragh M."/>
            <person name="Koriabine M."/>
            <person name="Yan M."/>
            <person name="Riley R."/>
            <person name="Champramary S."/>
            <person name="Plett K.L."/>
            <person name="Tsai I.J."/>
            <person name="Slot J."/>
            <person name="Sipos G."/>
            <person name="Plett J."/>
            <person name="Nagy L.G."/>
            <person name="Grigoriev I.V."/>
        </authorList>
    </citation>
    <scope>NUCLEOTIDE SEQUENCE</scope>
    <source>
        <strain evidence="1">FPL87.14</strain>
    </source>
</reference>
<keyword evidence="2" id="KW-1185">Reference proteome</keyword>
<dbReference type="Gene3D" id="3.40.50.1820">
    <property type="entry name" value="alpha/beta hydrolase"/>
    <property type="match status" value="1"/>
</dbReference>
<dbReference type="EMBL" id="JAUEPT010000064">
    <property type="protein sequence ID" value="KAK0435266.1"/>
    <property type="molecule type" value="Genomic_DNA"/>
</dbReference>